<sequence>GYQSATVNQPYLERPRIIEVNMLGEIIWEYQVPQNLRQYTNPGFDVELLSNNNILFVLPKNGAYEIERNGNIVWSYLDNKVSHDADRLPNGNTLVVWGGGDEPDDAQVKEINPEGEIVWAWYAKDHFYESPYKDIYNEGWTHTNAATRLSNGNTLISPRNFNFVVEVDPQGSVIRTLGEGLLYYQHDPVILPDGNLLSGSHRPPPMLASSIVSYAALEIELETGEIVWGDFIWPAELRYGARDANRLPNGHTLVQVGTRVAELTTDGEIVWQLRLKEVIEKEIQSTKQNFQS</sequence>
<dbReference type="Pfam" id="PF05935">
    <property type="entry name" value="Arylsulfotrans"/>
    <property type="match status" value="1"/>
</dbReference>
<dbReference type="AlphaFoldDB" id="X1PNC9"/>
<comment type="caution">
    <text evidence="1">The sequence shown here is derived from an EMBL/GenBank/DDBJ whole genome shotgun (WGS) entry which is preliminary data.</text>
</comment>
<evidence type="ECO:0008006" key="2">
    <source>
        <dbReference type="Google" id="ProtNLM"/>
    </source>
</evidence>
<dbReference type="SUPFAM" id="SSF50998">
    <property type="entry name" value="Quinoprotein alcohol dehydrogenase-like"/>
    <property type="match status" value="1"/>
</dbReference>
<dbReference type="PANTHER" id="PTHR35340:SF5">
    <property type="entry name" value="ASST-DOMAIN-CONTAINING PROTEIN"/>
    <property type="match status" value="1"/>
</dbReference>
<dbReference type="InterPro" id="IPR011047">
    <property type="entry name" value="Quinoprotein_ADH-like_sf"/>
</dbReference>
<reference evidence="1" key="1">
    <citation type="journal article" date="2014" name="Front. Microbiol.">
        <title>High frequency of phylogenetically diverse reductive dehalogenase-homologous genes in deep subseafloor sedimentary metagenomes.</title>
        <authorList>
            <person name="Kawai M."/>
            <person name="Futagami T."/>
            <person name="Toyoda A."/>
            <person name="Takaki Y."/>
            <person name="Nishi S."/>
            <person name="Hori S."/>
            <person name="Arai W."/>
            <person name="Tsubouchi T."/>
            <person name="Morono Y."/>
            <person name="Uchiyama I."/>
            <person name="Ito T."/>
            <person name="Fujiyama A."/>
            <person name="Inagaki F."/>
            <person name="Takami H."/>
        </authorList>
    </citation>
    <scope>NUCLEOTIDE SEQUENCE</scope>
    <source>
        <strain evidence="1">Expedition CK06-06</strain>
    </source>
</reference>
<dbReference type="InterPro" id="IPR010262">
    <property type="entry name" value="Arylsulfotransferase_bact"/>
</dbReference>
<accession>X1PNC9</accession>
<protein>
    <recommendedName>
        <fullName evidence="2">Arylsulfotransferase N-terminal domain-containing protein</fullName>
    </recommendedName>
</protein>
<organism evidence="1">
    <name type="scientific">marine sediment metagenome</name>
    <dbReference type="NCBI Taxonomy" id="412755"/>
    <lineage>
        <taxon>unclassified sequences</taxon>
        <taxon>metagenomes</taxon>
        <taxon>ecological metagenomes</taxon>
    </lineage>
</organism>
<dbReference type="GO" id="GO:0004062">
    <property type="term" value="F:aryl sulfotransferase activity"/>
    <property type="evidence" value="ECO:0007669"/>
    <property type="project" value="InterPro"/>
</dbReference>
<proteinExistence type="predicted"/>
<gene>
    <name evidence="1" type="ORF">S06H3_27160</name>
</gene>
<evidence type="ECO:0000313" key="1">
    <source>
        <dbReference type="EMBL" id="GAI32389.1"/>
    </source>
</evidence>
<dbReference type="PANTHER" id="PTHR35340">
    <property type="entry name" value="PQQ ENZYME REPEAT PROTEIN-RELATED"/>
    <property type="match status" value="1"/>
</dbReference>
<dbReference type="EMBL" id="BARV01015740">
    <property type="protein sequence ID" value="GAI32389.1"/>
    <property type="molecule type" value="Genomic_DNA"/>
</dbReference>
<dbReference type="InterPro" id="IPR053143">
    <property type="entry name" value="Arylsulfate_ST"/>
</dbReference>
<name>X1PNC9_9ZZZZ</name>
<feature type="non-terminal residue" evidence="1">
    <location>
        <position position="1"/>
    </location>
</feature>
<feature type="non-terminal residue" evidence="1">
    <location>
        <position position="292"/>
    </location>
</feature>